<comment type="caution">
    <text evidence="2">The sequence shown here is derived from an EMBL/GenBank/DDBJ whole genome shotgun (WGS) entry which is preliminary data.</text>
</comment>
<feature type="region of interest" description="Disordered" evidence="1">
    <location>
        <begin position="30"/>
        <end position="67"/>
    </location>
</feature>
<keyword evidence="3" id="KW-1185">Reference proteome</keyword>
<dbReference type="Proteomes" id="UP001066276">
    <property type="component" value="Chromosome 3_2"/>
</dbReference>
<gene>
    <name evidence="2" type="ORF">NDU88_000681</name>
</gene>
<feature type="compositionally biased region" description="Basic residues" evidence="1">
    <location>
        <begin position="30"/>
        <end position="58"/>
    </location>
</feature>
<protein>
    <submittedName>
        <fullName evidence="2">Uncharacterized protein</fullName>
    </submittedName>
</protein>
<reference evidence="2" key="1">
    <citation type="journal article" date="2022" name="bioRxiv">
        <title>Sequencing and chromosome-scale assembly of the giantPleurodeles waltlgenome.</title>
        <authorList>
            <person name="Brown T."/>
            <person name="Elewa A."/>
            <person name="Iarovenko S."/>
            <person name="Subramanian E."/>
            <person name="Araus A.J."/>
            <person name="Petzold A."/>
            <person name="Susuki M."/>
            <person name="Suzuki K.-i.T."/>
            <person name="Hayashi T."/>
            <person name="Toyoda A."/>
            <person name="Oliveira C."/>
            <person name="Osipova E."/>
            <person name="Leigh N.D."/>
            <person name="Simon A."/>
            <person name="Yun M.H."/>
        </authorList>
    </citation>
    <scope>NUCLEOTIDE SEQUENCE</scope>
    <source>
        <strain evidence="2">20211129_DDA</strain>
        <tissue evidence="2">Liver</tissue>
    </source>
</reference>
<dbReference type="PROSITE" id="PS51257">
    <property type="entry name" value="PROKAR_LIPOPROTEIN"/>
    <property type="match status" value="1"/>
</dbReference>
<evidence type="ECO:0000256" key="1">
    <source>
        <dbReference type="SAM" id="MobiDB-lite"/>
    </source>
</evidence>
<evidence type="ECO:0000313" key="2">
    <source>
        <dbReference type="EMBL" id="KAJ1175393.1"/>
    </source>
</evidence>
<proteinExistence type="predicted"/>
<name>A0AAV7TG59_PLEWA</name>
<dbReference type="EMBL" id="JANPWB010000006">
    <property type="protein sequence ID" value="KAJ1175393.1"/>
    <property type="molecule type" value="Genomic_DNA"/>
</dbReference>
<dbReference type="AlphaFoldDB" id="A0AAV7TG59"/>
<organism evidence="2 3">
    <name type="scientific">Pleurodeles waltl</name>
    <name type="common">Iberian ribbed newt</name>
    <dbReference type="NCBI Taxonomy" id="8319"/>
    <lineage>
        <taxon>Eukaryota</taxon>
        <taxon>Metazoa</taxon>
        <taxon>Chordata</taxon>
        <taxon>Craniata</taxon>
        <taxon>Vertebrata</taxon>
        <taxon>Euteleostomi</taxon>
        <taxon>Amphibia</taxon>
        <taxon>Batrachia</taxon>
        <taxon>Caudata</taxon>
        <taxon>Salamandroidea</taxon>
        <taxon>Salamandridae</taxon>
        <taxon>Pleurodelinae</taxon>
        <taxon>Pleurodeles</taxon>
    </lineage>
</organism>
<sequence>MRGGDGSVHTAQLHLLPLILACMGNRRQRHLSRKRSGARGTRAAHRKGRTGRHVRQVRSAHTAPEHQLPQWSTATRCPSGTLCYRRAWVISGKYMAEAGLSS</sequence>
<evidence type="ECO:0000313" key="3">
    <source>
        <dbReference type="Proteomes" id="UP001066276"/>
    </source>
</evidence>
<accession>A0AAV7TG59</accession>